<sequence>MATISNHGTTKQKPRLDYNGYSYVKDRTTNEKIYWRCIKYSSHHCHSRLHTCIITNNIIKPPTEHTCKFDDTTVELRNFDEKIIDRACNTQETPDIIISNCFRGMSDEGITRLPTRENIKRRIRKLRYNNDLISPPNDANFISIPTILCKTLRQAQFLRCDTGPGDDRIIIFSSDEQINILQSTHHFLADGTIKVVPGIFYQLYIIHAIYRDHVIPGIYALLRRKDTGTYRRLINEILKIAPQWTPHSIMIDFEKACINVYEEIFPNIAVSGCYFHLQQNLYRKLQDLGWQNRYQTDSIFAHNIHKFGALVFLEINNVIKGFESLSMDLDEDYQEMIDYFEETYIGRLRPNHTRRKATFDIHLWNMHSRTSTSSMRTNNSAEAYHRRTGSVFQCAHPTLWVFLQKLIDEENVTHADILQINAGQPSKMKKKNQRFEKRLLHLISTPHSDILIQIDSIAHNISL</sequence>
<keyword evidence="1" id="KW-0479">Metal-binding</keyword>
<evidence type="ECO:0000256" key="2">
    <source>
        <dbReference type="ARBA" id="ARBA00022771"/>
    </source>
</evidence>
<dbReference type="PANTHER" id="PTHR47160:SF10">
    <property type="entry name" value="MULE TRANSPOSASE DOMAIN-CONTAINING PROTEIN"/>
    <property type="match status" value="1"/>
</dbReference>
<protein>
    <recommendedName>
        <fullName evidence="9">MULE transposase domain-containing protein</fullName>
    </recommendedName>
</protein>
<feature type="domain" description="MULE transposase" evidence="5">
    <location>
        <begin position="211"/>
        <end position="280"/>
    </location>
</feature>
<evidence type="ECO:0000313" key="7">
    <source>
        <dbReference type="EMBL" id="CAF4149359.1"/>
    </source>
</evidence>
<dbReference type="Proteomes" id="UP000663889">
    <property type="component" value="Unassembled WGS sequence"/>
</dbReference>
<dbReference type="Pfam" id="PF10551">
    <property type="entry name" value="MULE"/>
    <property type="match status" value="1"/>
</dbReference>
<dbReference type="AlphaFoldDB" id="A0A814C305"/>
<dbReference type="InterPro" id="IPR007588">
    <property type="entry name" value="Znf_FLYWCH"/>
</dbReference>
<evidence type="ECO:0000259" key="4">
    <source>
        <dbReference type="Pfam" id="PF04500"/>
    </source>
</evidence>
<dbReference type="PANTHER" id="PTHR47160">
    <property type="entry name" value="PUTATIVE-RELATED"/>
    <property type="match status" value="1"/>
</dbReference>
<reference evidence="6" key="1">
    <citation type="submission" date="2021-02" db="EMBL/GenBank/DDBJ databases">
        <authorList>
            <person name="Nowell W R."/>
        </authorList>
    </citation>
    <scope>NUCLEOTIDE SEQUENCE</scope>
</reference>
<evidence type="ECO:0000256" key="1">
    <source>
        <dbReference type="ARBA" id="ARBA00022723"/>
    </source>
</evidence>
<proteinExistence type="predicted"/>
<dbReference type="EMBL" id="CAJOBE010012439">
    <property type="protein sequence ID" value="CAF4149359.1"/>
    <property type="molecule type" value="Genomic_DNA"/>
</dbReference>
<feature type="domain" description="FLYWCH-type" evidence="4">
    <location>
        <begin position="9"/>
        <end position="65"/>
    </location>
</feature>
<name>A0A814C305_9BILA</name>
<evidence type="ECO:0000313" key="8">
    <source>
        <dbReference type="Proteomes" id="UP000663889"/>
    </source>
</evidence>
<keyword evidence="3" id="KW-0862">Zinc</keyword>
<evidence type="ECO:0000259" key="5">
    <source>
        <dbReference type="Pfam" id="PF10551"/>
    </source>
</evidence>
<dbReference type="EMBL" id="CAJNOU010000259">
    <property type="protein sequence ID" value="CAF0936127.1"/>
    <property type="molecule type" value="Genomic_DNA"/>
</dbReference>
<organism evidence="6 8">
    <name type="scientific">Rotaria sordida</name>
    <dbReference type="NCBI Taxonomy" id="392033"/>
    <lineage>
        <taxon>Eukaryota</taxon>
        <taxon>Metazoa</taxon>
        <taxon>Spiralia</taxon>
        <taxon>Gnathifera</taxon>
        <taxon>Rotifera</taxon>
        <taxon>Eurotatoria</taxon>
        <taxon>Bdelloidea</taxon>
        <taxon>Philodinida</taxon>
        <taxon>Philodinidae</taxon>
        <taxon>Rotaria</taxon>
    </lineage>
</organism>
<comment type="caution">
    <text evidence="6">The sequence shown here is derived from an EMBL/GenBank/DDBJ whole genome shotgun (WGS) entry which is preliminary data.</text>
</comment>
<evidence type="ECO:0000313" key="6">
    <source>
        <dbReference type="EMBL" id="CAF0936127.1"/>
    </source>
</evidence>
<accession>A0A814C305</accession>
<gene>
    <name evidence="7" type="ORF">FNK824_LOCUS33603</name>
    <name evidence="6" type="ORF">SEV965_LOCUS7446</name>
</gene>
<evidence type="ECO:0000256" key="3">
    <source>
        <dbReference type="ARBA" id="ARBA00022833"/>
    </source>
</evidence>
<dbReference type="InterPro" id="IPR018289">
    <property type="entry name" value="MULE_transposase_dom"/>
</dbReference>
<evidence type="ECO:0008006" key="9">
    <source>
        <dbReference type="Google" id="ProtNLM"/>
    </source>
</evidence>
<dbReference type="Proteomes" id="UP000663874">
    <property type="component" value="Unassembled WGS sequence"/>
</dbReference>
<keyword evidence="2" id="KW-0863">Zinc-finger</keyword>
<dbReference type="Pfam" id="PF04500">
    <property type="entry name" value="FLYWCH"/>
    <property type="match status" value="1"/>
</dbReference>
<dbReference type="Gene3D" id="2.20.25.240">
    <property type="match status" value="1"/>
</dbReference>
<dbReference type="GO" id="GO:0008270">
    <property type="term" value="F:zinc ion binding"/>
    <property type="evidence" value="ECO:0007669"/>
    <property type="project" value="UniProtKB-KW"/>
</dbReference>